<dbReference type="Gene3D" id="2.70.40.10">
    <property type="match status" value="1"/>
</dbReference>
<evidence type="ECO:0000259" key="12">
    <source>
        <dbReference type="Pfam" id="PF00692"/>
    </source>
</evidence>
<dbReference type="SUPFAM" id="SSF56672">
    <property type="entry name" value="DNA/RNA polymerases"/>
    <property type="match status" value="1"/>
</dbReference>
<dbReference type="NCBIfam" id="TIGR00576">
    <property type="entry name" value="dut"/>
    <property type="match status" value="1"/>
</dbReference>
<name>A0A8J5KVE4_ZINOF</name>
<accession>A0A8J5KVE4</accession>
<evidence type="ECO:0000256" key="11">
    <source>
        <dbReference type="SAM" id="MobiDB-lite"/>
    </source>
</evidence>
<dbReference type="Pfam" id="PF00692">
    <property type="entry name" value="dUTPase"/>
    <property type="match status" value="1"/>
</dbReference>
<dbReference type="GO" id="GO:0046081">
    <property type="term" value="P:dUTP catabolic process"/>
    <property type="evidence" value="ECO:0007669"/>
    <property type="project" value="InterPro"/>
</dbReference>
<evidence type="ECO:0000259" key="13">
    <source>
        <dbReference type="Pfam" id="PF17917"/>
    </source>
</evidence>
<dbReference type="InterPro" id="IPR033704">
    <property type="entry name" value="dUTPase_trimeric"/>
</dbReference>
<proteinExistence type="inferred from homology"/>
<protein>
    <recommendedName>
        <fullName evidence="3">dUTP diphosphatase</fullName>
        <ecNumber evidence="3">3.6.1.23</ecNumber>
    </recommendedName>
</protein>
<dbReference type="InterPro" id="IPR008181">
    <property type="entry name" value="dUTPase"/>
</dbReference>
<keyword evidence="8" id="KW-0378">Hydrolase</keyword>
<evidence type="ECO:0000256" key="10">
    <source>
        <dbReference type="ARBA" id="ARBA00023080"/>
    </source>
</evidence>
<evidence type="ECO:0000256" key="7">
    <source>
        <dbReference type="ARBA" id="ARBA00022759"/>
    </source>
</evidence>
<evidence type="ECO:0000256" key="1">
    <source>
        <dbReference type="ARBA" id="ARBA00005142"/>
    </source>
</evidence>
<comment type="similarity">
    <text evidence="2">Belongs to the dUTPase family.</text>
</comment>
<dbReference type="CDD" id="cd07557">
    <property type="entry name" value="trimeric_dUTPase"/>
    <property type="match status" value="1"/>
</dbReference>
<dbReference type="Pfam" id="PF17917">
    <property type="entry name" value="RT_RNaseH"/>
    <property type="match status" value="1"/>
</dbReference>
<evidence type="ECO:0000256" key="9">
    <source>
        <dbReference type="ARBA" id="ARBA00022918"/>
    </source>
</evidence>
<dbReference type="GO" id="GO:0004170">
    <property type="term" value="F:dUTP diphosphatase activity"/>
    <property type="evidence" value="ECO:0007669"/>
    <property type="project" value="UniProtKB-EC"/>
</dbReference>
<evidence type="ECO:0000256" key="3">
    <source>
        <dbReference type="ARBA" id="ARBA00012379"/>
    </source>
</evidence>
<dbReference type="UniPathway" id="UPA00610">
    <property type="reaction ID" value="UER00666"/>
</dbReference>
<dbReference type="InterPro" id="IPR036397">
    <property type="entry name" value="RNaseH_sf"/>
</dbReference>
<keyword evidence="4" id="KW-0808">Transferase</keyword>
<comment type="caution">
    <text evidence="14">The sequence shown here is derived from an EMBL/GenBank/DDBJ whole genome shotgun (WGS) entry which is preliminary data.</text>
</comment>
<dbReference type="Gene3D" id="3.30.420.10">
    <property type="entry name" value="Ribonuclease H-like superfamily/Ribonuclease H"/>
    <property type="match status" value="1"/>
</dbReference>
<reference evidence="14 15" key="1">
    <citation type="submission" date="2020-08" db="EMBL/GenBank/DDBJ databases">
        <title>Plant Genome Project.</title>
        <authorList>
            <person name="Zhang R.-G."/>
        </authorList>
    </citation>
    <scope>NUCLEOTIDE SEQUENCE [LARGE SCALE GENOMIC DNA]</scope>
    <source>
        <tissue evidence="14">Rhizome</tissue>
    </source>
</reference>
<feature type="region of interest" description="Disordered" evidence="11">
    <location>
        <begin position="1"/>
        <end position="20"/>
    </location>
</feature>
<comment type="pathway">
    <text evidence="1">Pyrimidine metabolism; dUMP biosynthesis; dUMP from dCTP (dUTP route): step 2/2.</text>
</comment>
<dbReference type="InterPro" id="IPR029054">
    <property type="entry name" value="dUTPase-like"/>
</dbReference>
<feature type="compositionally biased region" description="Polar residues" evidence="11">
    <location>
        <begin position="8"/>
        <end position="17"/>
    </location>
</feature>
<evidence type="ECO:0000313" key="15">
    <source>
        <dbReference type="Proteomes" id="UP000734854"/>
    </source>
</evidence>
<dbReference type="GO" id="GO:0004519">
    <property type="term" value="F:endonuclease activity"/>
    <property type="evidence" value="ECO:0007669"/>
    <property type="project" value="UniProtKB-KW"/>
</dbReference>
<keyword evidence="7" id="KW-0255">Endonuclease</keyword>
<dbReference type="GO" id="GO:0003676">
    <property type="term" value="F:nucleic acid binding"/>
    <property type="evidence" value="ECO:0007669"/>
    <property type="project" value="InterPro"/>
</dbReference>
<gene>
    <name evidence="14" type="ORF">ZIOFF_045568</name>
</gene>
<dbReference type="GO" id="GO:0006226">
    <property type="term" value="P:dUMP biosynthetic process"/>
    <property type="evidence" value="ECO:0007669"/>
    <property type="project" value="UniProtKB-UniPathway"/>
</dbReference>
<dbReference type="PANTHER" id="PTHR11241">
    <property type="entry name" value="DEOXYURIDINE 5'-TRIPHOSPHATE NUCLEOTIDOHYDROLASE"/>
    <property type="match status" value="1"/>
</dbReference>
<feature type="domain" description="Reverse transcriptase RNase H-like" evidence="13">
    <location>
        <begin position="657"/>
        <end position="752"/>
    </location>
</feature>
<dbReference type="EC" id="3.6.1.23" evidence="3"/>
<evidence type="ECO:0000256" key="2">
    <source>
        <dbReference type="ARBA" id="ARBA00006581"/>
    </source>
</evidence>
<keyword evidence="10" id="KW-0546">Nucleotide metabolism</keyword>
<evidence type="ECO:0000256" key="6">
    <source>
        <dbReference type="ARBA" id="ARBA00022722"/>
    </source>
</evidence>
<keyword evidence="15" id="KW-1185">Reference proteome</keyword>
<dbReference type="Proteomes" id="UP000734854">
    <property type="component" value="Unassembled WGS sequence"/>
</dbReference>
<dbReference type="GO" id="GO:0000287">
    <property type="term" value="F:magnesium ion binding"/>
    <property type="evidence" value="ECO:0007669"/>
    <property type="project" value="InterPro"/>
</dbReference>
<keyword evidence="6" id="KW-0540">Nuclease</keyword>
<dbReference type="InterPro" id="IPR043502">
    <property type="entry name" value="DNA/RNA_pol_sf"/>
</dbReference>
<dbReference type="InterPro" id="IPR041373">
    <property type="entry name" value="RT_RNaseH"/>
</dbReference>
<feature type="domain" description="dUTPase-like" evidence="12">
    <location>
        <begin position="362"/>
        <end position="485"/>
    </location>
</feature>
<dbReference type="SUPFAM" id="SSF51283">
    <property type="entry name" value="dUTPase-like"/>
    <property type="match status" value="1"/>
</dbReference>
<dbReference type="EMBL" id="JACMSC010000012">
    <property type="protein sequence ID" value="KAG6497664.1"/>
    <property type="molecule type" value="Genomic_DNA"/>
</dbReference>
<sequence>MMARTRTQDSPVTTTVTRPGDTRVFEDQIREYRQDHRRRYNAQRTVQRIASRITGRTYTHSLEQQMDPQVQLRLSMQERAAIVPAEVLYHSRRDDAYHRVYMHRSEEALLVTRNQVDLSFIQPESYTQLQRSGMRFIHMGVIQVRIQILHRQEEGTLALVVLRDNRWQGDQAIFATMEIDLSNGSQIVYVIPDTMLTISDFYRNIQISILTRGYEGWQNSEANLLITRGLVGRLSNTPNVGFAYEVQNVMDYLTSHGVRALPGRSYSTRDVIGQNWIVRPSSANIPVQPTEVNTRNLLNGNISLQFENYQVTTTSHPTYNSNDEEIQLDEEEIRNHTVAVLIENQIPEEELLIKRISSLAVLPQRRTVGSAGYDLAISYLQEIAARTRSMMATGICIQVPKGTYARIAPRSSAALRGLMIMGGVIDSNYRGELKIIVYNATDNDIFLDQQECIAQIILKKITTPPVREVAELANTTRADHGFGSTSQICSRKGKDPLEIRLKTKEAIEEEIRQIQQQARIRAIEDHKFYEDEAYCQLTEGTWAHSIATTKRSPTIEFLGATIGQSKIKLQAHIITKVADFSKKELQTTKGLRSWLGLLNYARAYIPNLGRILGPLYSKTSPNDEKRMNAQDWQLTEKVQDMIKTLPDLTIPPAKCYVIIESDGCMEGWGGILKWKPMKFDSKSVEQISAYASGKFSPPKSTIDAEIYAVMNSLKIYYLDKEELLIRTDCQAIISFFNKSSQNKPSRVRWIAFTDFITGLGIPVQFQHIEGKDNTLSDALSRLVSVITCPWSPTNEDELILAQMESSVQQLKIQPNVRAAHCLKDLMNSWSNIKKSQDSAQEHAHQVKKTREDIWRTSSGLQRRGLSIACGNSSESLTLRRQTFSKEASTQKESTLRTHYQLSQHQSNNY</sequence>
<feature type="region of interest" description="Disordered" evidence="11">
    <location>
        <begin position="885"/>
        <end position="909"/>
    </location>
</feature>
<dbReference type="GO" id="GO:0003964">
    <property type="term" value="F:RNA-directed DNA polymerase activity"/>
    <property type="evidence" value="ECO:0007669"/>
    <property type="project" value="UniProtKB-KW"/>
</dbReference>
<evidence type="ECO:0000256" key="4">
    <source>
        <dbReference type="ARBA" id="ARBA00022679"/>
    </source>
</evidence>
<dbReference type="NCBIfam" id="NF001862">
    <property type="entry name" value="PRK00601.1"/>
    <property type="match status" value="1"/>
</dbReference>
<keyword evidence="5" id="KW-0548">Nucleotidyltransferase</keyword>
<dbReference type="AlphaFoldDB" id="A0A8J5KVE4"/>
<dbReference type="PANTHER" id="PTHR11241:SF0">
    <property type="entry name" value="DEOXYURIDINE 5'-TRIPHOSPHATE NUCLEOTIDOHYDROLASE"/>
    <property type="match status" value="1"/>
</dbReference>
<evidence type="ECO:0000313" key="14">
    <source>
        <dbReference type="EMBL" id="KAG6497664.1"/>
    </source>
</evidence>
<dbReference type="InterPro" id="IPR043128">
    <property type="entry name" value="Rev_trsase/Diguanyl_cyclase"/>
</dbReference>
<dbReference type="InterPro" id="IPR036157">
    <property type="entry name" value="dUTPase-like_sf"/>
</dbReference>
<keyword evidence="9" id="KW-0695">RNA-directed DNA polymerase</keyword>
<dbReference type="Gene3D" id="3.30.70.270">
    <property type="match status" value="1"/>
</dbReference>
<evidence type="ECO:0000256" key="5">
    <source>
        <dbReference type="ARBA" id="ARBA00022695"/>
    </source>
</evidence>
<organism evidence="14 15">
    <name type="scientific">Zingiber officinale</name>
    <name type="common">Ginger</name>
    <name type="synonym">Amomum zingiber</name>
    <dbReference type="NCBI Taxonomy" id="94328"/>
    <lineage>
        <taxon>Eukaryota</taxon>
        <taxon>Viridiplantae</taxon>
        <taxon>Streptophyta</taxon>
        <taxon>Embryophyta</taxon>
        <taxon>Tracheophyta</taxon>
        <taxon>Spermatophyta</taxon>
        <taxon>Magnoliopsida</taxon>
        <taxon>Liliopsida</taxon>
        <taxon>Zingiberales</taxon>
        <taxon>Zingiberaceae</taxon>
        <taxon>Zingiber</taxon>
    </lineage>
</organism>
<evidence type="ECO:0000256" key="8">
    <source>
        <dbReference type="ARBA" id="ARBA00022801"/>
    </source>
</evidence>